<dbReference type="InterPro" id="IPR011146">
    <property type="entry name" value="HIT-like"/>
</dbReference>
<dbReference type="Gene3D" id="3.30.428.10">
    <property type="entry name" value="HIT-like"/>
    <property type="match status" value="1"/>
</dbReference>
<evidence type="ECO:0000313" key="5">
    <source>
        <dbReference type="EMBL" id="KKS04939.1"/>
    </source>
</evidence>
<dbReference type="InterPro" id="IPR019808">
    <property type="entry name" value="Histidine_triad_CS"/>
</dbReference>
<evidence type="ECO:0000256" key="3">
    <source>
        <dbReference type="PROSITE-ProRule" id="PRU00464"/>
    </source>
</evidence>
<reference evidence="5 6" key="1">
    <citation type="journal article" date="2015" name="Nature">
        <title>rRNA introns, odd ribosomes, and small enigmatic genomes across a large radiation of phyla.</title>
        <authorList>
            <person name="Brown C.T."/>
            <person name="Hug L.A."/>
            <person name="Thomas B.C."/>
            <person name="Sharon I."/>
            <person name="Castelle C.J."/>
            <person name="Singh A."/>
            <person name="Wilkins M.J."/>
            <person name="Williams K.H."/>
            <person name="Banfield J.F."/>
        </authorList>
    </citation>
    <scope>NUCLEOTIDE SEQUENCE [LARGE SCALE GENOMIC DNA]</scope>
</reference>
<evidence type="ECO:0000256" key="1">
    <source>
        <dbReference type="PIRSR" id="PIRSR601310-1"/>
    </source>
</evidence>
<feature type="active site" description="Tele-AMP-histidine intermediate" evidence="1">
    <location>
        <position position="116"/>
    </location>
</feature>
<dbReference type="AlphaFoldDB" id="A0A0G0VVS0"/>
<dbReference type="PROSITE" id="PS51084">
    <property type="entry name" value="HIT_2"/>
    <property type="match status" value="1"/>
</dbReference>
<accession>A0A0G0VVS0</accession>
<evidence type="ECO:0000256" key="2">
    <source>
        <dbReference type="PIRSR" id="PIRSR601310-3"/>
    </source>
</evidence>
<dbReference type="Proteomes" id="UP000034493">
    <property type="component" value="Unassembled WGS sequence"/>
</dbReference>
<dbReference type="GO" id="GO:0003824">
    <property type="term" value="F:catalytic activity"/>
    <property type="evidence" value="ECO:0007669"/>
    <property type="project" value="InterPro"/>
</dbReference>
<dbReference type="EMBL" id="LCBC01000002">
    <property type="protein sequence ID" value="KKS04939.1"/>
    <property type="molecule type" value="Genomic_DNA"/>
</dbReference>
<dbReference type="SUPFAM" id="SSF54197">
    <property type="entry name" value="HIT-like"/>
    <property type="match status" value="1"/>
</dbReference>
<feature type="short sequence motif" description="Histidine triad motif" evidence="2 3">
    <location>
        <begin position="114"/>
        <end position="118"/>
    </location>
</feature>
<sequence length="130" mass="14517">MLNKAKWLAKEAALRVKYMTSKDCIFCQIVAGEVKTELVDQSEDAIAFNDVNPISAVHILIVPKRHIESVLKIGDDDASILVAMHQMAQQLVKDKKLEAFRLAFNGGSYQHVGHLHMHLLAGGNVKWNKL</sequence>
<dbReference type="InterPro" id="IPR036265">
    <property type="entry name" value="HIT-like_sf"/>
</dbReference>
<organism evidence="5 6">
    <name type="scientific">Candidatus Curtissbacteria bacterium GW2011_GWA2_41_24</name>
    <dbReference type="NCBI Taxonomy" id="1618411"/>
    <lineage>
        <taxon>Bacteria</taxon>
        <taxon>Candidatus Curtissiibacteriota</taxon>
    </lineage>
</organism>
<proteinExistence type="predicted"/>
<dbReference type="InterPro" id="IPR001310">
    <property type="entry name" value="Histidine_triad_HIT"/>
</dbReference>
<gene>
    <name evidence="5" type="ORF">UU56_C0002G0079</name>
</gene>
<dbReference type="PATRIC" id="fig|1618411.3.peg.171"/>
<comment type="caution">
    <text evidence="5">The sequence shown here is derived from an EMBL/GenBank/DDBJ whole genome shotgun (WGS) entry which is preliminary data.</text>
</comment>
<evidence type="ECO:0000259" key="4">
    <source>
        <dbReference type="PROSITE" id="PS51084"/>
    </source>
</evidence>
<dbReference type="PRINTS" id="PR00332">
    <property type="entry name" value="HISTRIAD"/>
</dbReference>
<feature type="domain" description="HIT" evidence="4">
    <location>
        <begin position="25"/>
        <end position="130"/>
    </location>
</feature>
<dbReference type="PROSITE" id="PS00892">
    <property type="entry name" value="HIT_1"/>
    <property type="match status" value="1"/>
</dbReference>
<dbReference type="PANTHER" id="PTHR23089">
    <property type="entry name" value="HISTIDINE TRIAD HIT PROTEIN"/>
    <property type="match status" value="1"/>
</dbReference>
<name>A0A0G0VVS0_9BACT</name>
<protein>
    <submittedName>
        <fullName evidence="5">Histidine triad domain protein</fullName>
    </submittedName>
</protein>
<evidence type="ECO:0000313" key="6">
    <source>
        <dbReference type="Proteomes" id="UP000034493"/>
    </source>
</evidence>
<dbReference type="Pfam" id="PF11969">
    <property type="entry name" value="DcpS_C"/>
    <property type="match status" value="1"/>
</dbReference>